<sequence length="31" mass="3531">MEGKGRQAGSKHGNLLEHIARVCEIFKTYKE</sequence>
<accession>A0A517M0X1</accession>
<proteinExistence type="predicted"/>
<dbReference type="Proteomes" id="UP000319557">
    <property type="component" value="Chromosome"/>
</dbReference>
<name>A0A517M0X1_9BACT</name>
<dbReference type="KEGG" id="ruv:EC9_27220"/>
<evidence type="ECO:0000313" key="1">
    <source>
        <dbReference type="EMBL" id="QDS88531.1"/>
    </source>
</evidence>
<keyword evidence="2" id="KW-1185">Reference proteome</keyword>
<dbReference type="AlphaFoldDB" id="A0A517M0X1"/>
<evidence type="ECO:0000313" key="2">
    <source>
        <dbReference type="Proteomes" id="UP000319557"/>
    </source>
</evidence>
<reference evidence="1 2" key="1">
    <citation type="submission" date="2019-02" db="EMBL/GenBank/DDBJ databases">
        <title>Deep-cultivation of Planctomycetes and their phenomic and genomic characterization uncovers novel biology.</title>
        <authorList>
            <person name="Wiegand S."/>
            <person name="Jogler M."/>
            <person name="Boedeker C."/>
            <person name="Pinto D."/>
            <person name="Vollmers J."/>
            <person name="Rivas-Marin E."/>
            <person name="Kohn T."/>
            <person name="Peeters S.H."/>
            <person name="Heuer A."/>
            <person name="Rast P."/>
            <person name="Oberbeckmann S."/>
            <person name="Bunk B."/>
            <person name="Jeske O."/>
            <person name="Meyerdierks A."/>
            <person name="Storesund J.E."/>
            <person name="Kallscheuer N."/>
            <person name="Luecker S."/>
            <person name="Lage O.M."/>
            <person name="Pohl T."/>
            <person name="Merkel B.J."/>
            <person name="Hornburger P."/>
            <person name="Mueller R.-W."/>
            <person name="Bruemmer F."/>
            <person name="Labrenz M."/>
            <person name="Spormann A.M."/>
            <person name="Op den Camp H."/>
            <person name="Overmann J."/>
            <person name="Amann R."/>
            <person name="Jetten M.S.M."/>
            <person name="Mascher T."/>
            <person name="Medema M.H."/>
            <person name="Devos D.P."/>
            <person name="Kaster A.-K."/>
            <person name="Ovreas L."/>
            <person name="Rohde M."/>
            <person name="Galperin M.Y."/>
            <person name="Jogler C."/>
        </authorList>
    </citation>
    <scope>NUCLEOTIDE SEQUENCE [LARGE SCALE GENOMIC DNA]</scope>
    <source>
        <strain evidence="1 2">EC9</strain>
    </source>
</reference>
<gene>
    <name evidence="1" type="ORF">EC9_27220</name>
</gene>
<protein>
    <submittedName>
        <fullName evidence="1">Uncharacterized protein</fullName>
    </submittedName>
</protein>
<dbReference type="EMBL" id="CP036261">
    <property type="protein sequence ID" value="QDS88531.1"/>
    <property type="molecule type" value="Genomic_DNA"/>
</dbReference>
<organism evidence="1 2">
    <name type="scientific">Rosistilla ulvae</name>
    <dbReference type="NCBI Taxonomy" id="1930277"/>
    <lineage>
        <taxon>Bacteria</taxon>
        <taxon>Pseudomonadati</taxon>
        <taxon>Planctomycetota</taxon>
        <taxon>Planctomycetia</taxon>
        <taxon>Pirellulales</taxon>
        <taxon>Pirellulaceae</taxon>
        <taxon>Rosistilla</taxon>
    </lineage>
</organism>